<dbReference type="Proteomes" id="UP000289546">
    <property type="component" value="Unassembled WGS sequence"/>
</dbReference>
<accession>A0A4Q0RZW0</accession>
<organism evidence="1 2">
    <name type="scientific">Bradyrhizobium nanningense</name>
    <dbReference type="NCBI Taxonomy" id="1325118"/>
    <lineage>
        <taxon>Bacteria</taxon>
        <taxon>Pseudomonadati</taxon>
        <taxon>Pseudomonadota</taxon>
        <taxon>Alphaproteobacteria</taxon>
        <taxon>Hyphomicrobiales</taxon>
        <taxon>Nitrobacteraceae</taxon>
        <taxon>Bradyrhizobium</taxon>
    </lineage>
</organism>
<evidence type="ECO:0000313" key="2">
    <source>
        <dbReference type="Proteomes" id="UP000289546"/>
    </source>
</evidence>
<evidence type="ECO:0000313" key="1">
    <source>
        <dbReference type="EMBL" id="RXH24232.1"/>
    </source>
</evidence>
<sequence length="134" mass="15139">MSEAGQQRAHRLVTYIPQEFEKPSYLFATAESKHSRRPIETLEPLSADIKVALDTSFADQDYGALAHHLLKNNRYEQVLTVVCWHHGNIPNMAYALGLPDGSYPEAWDRKVFNLILDITFANGAPSVKQVIEPF</sequence>
<comment type="caution">
    <text evidence="1">The sequence shown here is derived from an EMBL/GenBank/DDBJ whole genome shotgun (WGS) entry which is preliminary data.</text>
</comment>
<proteinExistence type="predicted"/>
<reference evidence="1 2" key="1">
    <citation type="submission" date="2015-04" db="EMBL/GenBank/DDBJ databases">
        <title>Comparative genomics of rhizobia nodulating Arachis hypogaea in China.</title>
        <authorList>
            <person name="Li Y."/>
        </authorList>
    </citation>
    <scope>NUCLEOTIDE SEQUENCE [LARGE SCALE GENOMIC DNA]</scope>
    <source>
        <strain evidence="1 2">CCBAU 51757</strain>
    </source>
</reference>
<dbReference type="AlphaFoldDB" id="A0A4Q0RZW0"/>
<keyword evidence="2" id="KW-1185">Reference proteome</keyword>
<name>A0A4Q0RZW0_9BRAD</name>
<dbReference type="EMBL" id="LBJQ01000089">
    <property type="protein sequence ID" value="RXH24232.1"/>
    <property type="molecule type" value="Genomic_DNA"/>
</dbReference>
<gene>
    <name evidence="1" type="ORF">XH99_28600</name>
</gene>
<protein>
    <submittedName>
        <fullName evidence="1">Uncharacterized protein</fullName>
    </submittedName>
</protein>